<gene>
    <name evidence="8" type="ORF">H7B90_31410</name>
</gene>
<comment type="caution">
    <text evidence="8">The sequence shown here is derived from an EMBL/GenBank/DDBJ whole genome shotgun (WGS) entry which is preliminary data.</text>
</comment>
<dbReference type="GO" id="GO:0042597">
    <property type="term" value="C:periplasmic space"/>
    <property type="evidence" value="ECO:0007669"/>
    <property type="project" value="UniProtKB-SubCell"/>
</dbReference>
<dbReference type="Gene3D" id="3.40.190.10">
    <property type="entry name" value="Periplasmic binding protein-like II"/>
    <property type="match status" value="2"/>
</dbReference>
<dbReference type="Pfam" id="PF13531">
    <property type="entry name" value="SBP_bac_11"/>
    <property type="match status" value="1"/>
</dbReference>
<feature type="compositionally biased region" description="Low complexity" evidence="6">
    <location>
        <begin position="32"/>
        <end position="45"/>
    </location>
</feature>
<keyword evidence="3" id="KW-0813">Transport</keyword>
<dbReference type="EMBL" id="JACJVR010000147">
    <property type="protein sequence ID" value="MBB6695907.1"/>
    <property type="molecule type" value="Genomic_DNA"/>
</dbReference>
<dbReference type="SUPFAM" id="SSF53850">
    <property type="entry name" value="Periplasmic binding protein-like II"/>
    <property type="match status" value="1"/>
</dbReference>
<reference evidence="8 9" key="1">
    <citation type="submission" date="2020-08" db="EMBL/GenBank/DDBJ databases">
        <title>Cohnella phylogeny.</title>
        <authorList>
            <person name="Dunlap C."/>
        </authorList>
    </citation>
    <scope>NUCLEOTIDE SEQUENCE [LARGE SCALE GENOMIC DNA]</scope>
    <source>
        <strain evidence="8 9">DSM 25239</strain>
    </source>
</reference>
<feature type="chain" id="PRO_5038514489" evidence="7">
    <location>
        <begin position="23"/>
        <end position="364"/>
    </location>
</feature>
<feature type="region of interest" description="Disordered" evidence="6">
    <location>
        <begin position="28"/>
        <end position="48"/>
    </location>
</feature>
<protein>
    <submittedName>
        <fullName evidence="8">Sulfate ABC transporter substrate-binding protein</fullName>
    </submittedName>
</protein>
<proteinExistence type="inferred from homology"/>
<evidence type="ECO:0000256" key="5">
    <source>
        <dbReference type="ARBA" id="ARBA00022764"/>
    </source>
</evidence>
<dbReference type="PANTHER" id="PTHR30368:SF2">
    <property type="entry name" value="SULFATE-BINDING PROTEIN"/>
    <property type="match status" value="1"/>
</dbReference>
<evidence type="ECO:0000313" key="9">
    <source>
        <dbReference type="Proteomes" id="UP000553776"/>
    </source>
</evidence>
<dbReference type="PROSITE" id="PS51257">
    <property type="entry name" value="PROKAR_LIPOPROTEIN"/>
    <property type="match status" value="1"/>
</dbReference>
<keyword evidence="4 7" id="KW-0732">Signal</keyword>
<keyword evidence="9" id="KW-1185">Reference proteome</keyword>
<feature type="signal peptide" evidence="7">
    <location>
        <begin position="1"/>
        <end position="22"/>
    </location>
</feature>
<name>A0A841U5F6_9BACL</name>
<evidence type="ECO:0000256" key="4">
    <source>
        <dbReference type="ARBA" id="ARBA00022729"/>
    </source>
</evidence>
<evidence type="ECO:0000313" key="8">
    <source>
        <dbReference type="EMBL" id="MBB6695907.1"/>
    </source>
</evidence>
<dbReference type="RefSeq" id="WP_185139855.1">
    <property type="nucleotide sequence ID" value="NZ_JACJVR010000147.1"/>
</dbReference>
<dbReference type="Proteomes" id="UP000553776">
    <property type="component" value="Unassembled WGS sequence"/>
</dbReference>
<evidence type="ECO:0000256" key="7">
    <source>
        <dbReference type="SAM" id="SignalP"/>
    </source>
</evidence>
<organism evidence="8 9">
    <name type="scientific">Cohnella xylanilytica</name>
    <dbReference type="NCBI Taxonomy" id="557555"/>
    <lineage>
        <taxon>Bacteria</taxon>
        <taxon>Bacillati</taxon>
        <taxon>Bacillota</taxon>
        <taxon>Bacilli</taxon>
        <taxon>Bacillales</taxon>
        <taxon>Paenibacillaceae</taxon>
        <taxon>Cohnella</taxon>
    </lineage>
</organism>
<evidence type="ECO:0000256" key="6">
    <source>
        <dbReference type="SAM" id="MobiDB-lite"/>
    </source>
</evidence>
<dbReference type="GO" id="GO:0140104">
    <property type="term" value="F:molecular carrier activity"/>
    <property type="evidence" value="ECO:0007669"/>
    <property type="project" value="InterPro"/>
</dbReference>
<accession>A0A841U5F6</accession>
<comment type="subcellular location">
    <subcellularLocation>
        <location evidence="1">Periplasm</location>
    </subcellularLocation>
</comment>
<keyword evidence="5" id="KW-0574">Periplasm</keyword>
<comment type="similarity">
    <text evidence="2">Belongs to the prokaryotic sulfate-binding protein family.</text>
</comment>
<dbReference type="InterPro" id="IPR005669">
    <property type="entry name" value="Thiosulph/SO4-bd"/>
</dbReference>
<evidence type="ECO:0000256" key="2">
    <source>
        <dbReference type="ARBA" id="ARBA00006099"/>
    </source>
</evidence>
<sequence>MRKRNRTGFAAAAILSLSIAIAGCSSSGGGASSSSEPSESASPSSDYSKPVDLLLAATDGTDELYKELNADFIAYWNERTGQEVSVHTSVGPSSKQKDAINSGELKADLAVLGVGTDIDDIQAKGLVGEGWQQRYDYISSPFFTAVAFAVRKGNPKGIREWEDLAKPGIGIVAADPHTYSDARWSYAGAWAYALDKEGDEEKAKAFVRSVYANAPGLDADDAASQARFIDQGVGDVWITTEAQARRLAESSAQGKIEVVVPSVTLTVEPIVSVIDKNADAKGVREAANGYADYLFTERAQTIASEHFYRSRYASIAEQFADRFPETTLLTVDGNLSGWEDLNSVHFAEGGLFDQLAGGLKSAGS</sequence>
<evidence type="ECO:0000256" key="3">
    <source>
        <dbReference type="ARBA" id="ARBA00022448"/>
    </source>
</evidence>
<dbReference type="AlphaFoldDB" id="A0A841U5F6"/>
<dbReference type="NCBIfam" id="TIGR00971">
    <property type="entry name" value="3a0106s03"/>
    <property type="match status" value="1"/>
</dbReference>
<evidence type="ECO:0000256" key="1">
    <source>
        <dbReference type="ARBA" id="ARBA00004418"/>
    </source>
</evidence>
<dbReference type="GO" id="GO:1902358">
    <property type="term" value="P:sulfate transmembrane transport"/>
    <property type="evidence" value="ECO:0007669"/>
    <property type="project" value="InterPro"/>
</dbReference>
<dbReference type="PANTHER" id="PTHR30368">
    <property type="entry name" value="SULFATE-BINDING PROTEIN"/>
    <property type="match status" value="1"/>
</dbReference>